<evidence type="ECO:0000256" key="6">
    <source>
        <dbReference type="ARBA" id="ARBA00022619"/>
    </source>
</evidence>
<protein>
    <recommendedName>
        <fullName evidence="5">Riboflavin synthase</fullName>
        <ecNumber evidence="4">2.5.1.9</ecNumber>
    </recommendedName>
</protein>
<comment type="function">
    <text evidence="2">Catalyzes the dismutation of two molecules of 6,7-dimethyl-8-ribityllumazine, resulting in the formation of riboflavin and 5-amino-6-(D-ribitylamino)uracil.</text>
</comment>
<evidence type="ECO:0000256" key="5">
    <source>
        <dbReference type="ARBA" id="ARBA00013950"/>
    </source>
</evidence>
<feature type="domain" description="Lumazine-binding" evidence="9">
    <location>
        <begin position="1"/>
        <end position="62"/>
    </location>
</feature>
<evidence type="ECO:0000313" key="10">
    <source>
        <dbReference type="EMBL" id="MPN09313.1"/>
    </source>
</evidence>
<dbReference type="GO" id="GO:0009231">
    <property type="term" value="P:riboflavin biosynthetic process"/>
    <property type="evidence" value="ECO:0007669"/>
    <property type="project" value="UniProtKB-KW"/>
</dbReference>
<reference evidence="10" key="1">
    <citation type="submission" date="2019-08" db="EMBL/GenBank/DDBJ databases">
        <authorList>
            <person name="Kucharzyk K."/>
            <person name="Murdoch R.W."/>
            <person name="Higgins S."/>
            <person name="Loffler F."/>
        </authorList>
    </citation>
    <scope>NUCLEOTIDE SEQUENCE</scope>
</reference>
<dbReference type="InterPro" id="IPR017938">
    <property type="entry name" value="Riboflavin_synthase-like_b-brl"/>
</dbReference>
<proteinExistence type="predicted"/>
<evidence type="ECO:0000256" key="2">
    <source>
        <dbReference type="ARBA" id="ARBA00002803"/>
    </source>
</evidence>
<dbReference type="PANTHER" id="PTHR21098:SF12">
    <property type="entry name" value="RIBOFLAVIN SYNTHASE"/>
    <property type="match status" value="1"/>
</dbReference>
<dbReference type="InterPro" id="IPR026017">
    <property type="entry name" value="Lumazine-bd_dom"/>
</dbReference>
<dbReference type="Gene3D" id="2.40.30.20">
    <property type="match status" value="1"/>
</dbReference>
<gene>
    <name evidence="10" type="primary">ribE_28</name>
    <name evidence="10" type="ORF">SDC9_156602</name>
</gene>
<comment type="catalytic activity">
    <reaction evidence="1">
        <text>2 6,7-dimethyl-8-(1-D-ribityl)lumazine + H(+) = 5-amino-6-(D-ribitylamino)uracil + riboflavin</text>
        <dbReference type="Rhea" id="RHEA:20772"/>
        <dbReference type="ChEBI" id="CHEBI:15378"/>
        <dbReference type="ChEBI" id="CHEBI:15934"/>
        <dbReference type="ChEBI" id="CHEBI:57986"/>
        <dbReference type="ChEBI" id="CHEBI:58201"/>
        <dbReference type="EC" id="2.5.1.9"/>
    </reaction>
</comment>
<evidence type="ECO:0000256" key="7">
    <source>
        <dbReference type="ARBA" id="ARBA00022679"/>
    </source>
</evidence>
<dbReference type="PANTHER" id="PTHR21098">
    <property type="entry name" value="RIBOFLAVIN SYNTHASE ALPHA CHAIN"/>
    <property type="match status" value="1"/>
</dbReference>
<keyword evidence="8" id="KW-0677">Repeat</keyword>
<comment type="caution">
    <text evidence="10">The sequence shown here is derived from an EMBL/GenBank/DDBJ whole genome shotgun (WGS) entry which is preliminary data.</text>
</comment>
<evidence type="ECO:0000256" key="3">
    <source>
        <dbReference type="ARBA" id="ARBA00004887"/>
    </source>
</evidence>
<dbReference type="SUPFAM" id="SSF63380">
    <property type="entry name" value="Riboflavin synthase domain-like"/>
    <property type="match status" value="1"/>
</dbReference>
<evidence type="ECO:0000256" key="1">
    <source>
        <dbReference type="ARBA" id="ARBA00000968"/>
    </source>
</evidence>
<evidence type="ECO:0000259" key="9">
    <source>
        <dbReference type="PROSITE" id="PS51177"/>
    </source>
</evidence>
<dbReference type="PROSITE" id="PS51177">
    <property type="entry name" value="LUMAZINE_BIND"/>
    <property type="match status" value="1"/>
</dbReference>
<dbReference type="AlphaFoldDB" id="A0A645FA22"/>
<organism evidence="10">
    <name type="scientific">bioreactor metagenome</name>
    <dbReference type="NCBI Taxonomy" id="1076179"/>
    <lineage>
        <taxon>unclassified sequences</taxon>
        <taxon>metagenomes</taxon>
        <taxon>ecological metagenomes</taxon>
    </lineage>
</organism>
<evidence type="ECO:0000256" key="8">
    <source>
        <dbReference type="ARBA" id="ARBA00022737"/>
    </source>
</evidence>
<dbReference type="GO" id="GO:0004746">
    <property type="term" value="F:riboflavin synthase activity"/>
    <property type="evidence" value="ECO:0007669"/>
    <property type="project" value="UniProtKB-EC"/>
</dbReference>
<comment type="pathway">
    <text evidence="3">Cofactor biosynthesis; riboflavin biosynthesis; riboflavin from 2-hydroxy-3-oxobutyl phosphate and 5-amino-6-(D-ribitylamino)uracil: step 2/2.</text>
</comment>
<sequence length="87" mass="9597">MVPKGSIAIDGISLTVATLGEDFFTVSVIPTTWRETNLSCRKDGDILNLECDLLGKYVLSMLERMELKKTTSKITLETLQNAGFGTR</sequence>
<dbReference type="InterPro" id="IPR001783">
    <property type="entry name" value="Lumazine-bd"/>
</dbReference>
<keyword evidence="6" id="KW-0686">Riboflavin biosynthesis</keyword>
<keyword evidence="7 10" id="KW-0808">Transferase</keyword>
<accession>A0A645FA22</accession>
<dbReference type="EMBL" id="VSSQ01055414">
    <property type="protein sequence ID" value="MPN09313.1"/>
    <property type="molecule type" value="Genomic_DNA"/>
</dbReference>
<dbReference type="Pfam" id="PF00677">
    <property type="entry name" value="Lum_binding"/>
    <property type="match status" value="1"/>
</dbReference>
<name>A0A645FA22_9ZZZZ</name>
<evidence type="ECO:0000256" key="4">
    <source>
        <dbReference type="ARBA" id="ARBA00012827"/>
    </source>
</evidence>
<dbReference type="EC" id="2.5.1.9" evidence="4"/>
<dbReference type="InterPro" id="IPR023366">
    <property type="entry name" value="ATP_synth_asu-like_sf"/>
</dbReference>